<evidence type="ECO:0000256" key="1">
    <source>
        <dbReference type="ARBA" id="ARBA00022737"/>
    </source>
</evidence>
<feature type="signal peptide" evidence="4">
    <location>
        <begin position="1"/>
        <end position="30"/>
    </location>
</feature>
<organism evidence="6 7">
    <name type="scientific">Candidatus Merdiplasma excrementigallinarum</name>
    <dbReference type="NCBI Taxonomy" id="2840864"/>
    <lineage>
        <taxon>Bacteria</taxon>
        <taxon>Bacillati</taxon>
        <taxon>Bacillota</taxon>
        <taxon>Clostridia</taxon>
        <taxon>Lachnospirales</taxon>
        <taxon>Lachnospiraceae</taxon>
        <taxon>Lachnospiraceae incertae sedis</taxon>
        <taxon>Candidatus Merdiplasma</taxon>
    </lineage>
</organism>
<reference evidence="6" key="1">
    <citation type="submission" date="2020-10" db="EMBL/GenBank/DDBJ databases">
        <authorList>
            <person name="Gilroy R."/>
        </authorList>
    </citation>
    <scope>NUCLEOTIDE SEQUENCE</scope>
    <source>
        <strain evidence="6">ChiBcec6-7307</strain>
    </source>
</reference>
<keyword evidence="1" id="KW-0677">Repeat</keyword>
<feature type="domain" description="Mannosyl-glycoprotein endo-beta-N-acetylglucosamidase-like" evidence="5">
    <location>
        <begin position="225"/>
        <end position="395"/>
    </location>
</feature>
<reference evidence="6" key="2">
    <citation type="journal article" date="2021" name="PeerJ">
        <title>Extensive microbial diversity within the chicken gut microbiome revealed by metagenomics and culture.</title>
        <authorList>
            <person name="Gilroy R."/>
            <person name="Ravi A."/>
            <person name="Getino M."/>
            <person name="Pursley I."/>
            <person name="Horton D.L."/>
            <person name="Alikhan N.F."/>
            <person name="Baker D."/>
            <person name="Gharbi K."/>
            <person name="Hall N."/>
            <person name="Watson M."/>
            <person name="Adriaenssens E.M."/>
            <person name="Foster-Nyarko E."/>
            <person name="Jarju S."/>
            <person name="Secka A."/>
            <person name="Antonio M."/>
            <person name="Oren A."/>
            <person name="Chaudhuri R.R."/>
            <person name="La Ragione R."/>
            <person name="Hildebrand F."/>
            <person name="Pallen M.J."/>
        </authorList>
    </citation>
    <scope>NUCLEOTIDE SEQUENCE</scope>
    <source>
        <strain evidence="6">ChiBcec6-7307</strain>
    </source>
</reference>
<evidence type="ECO:0000313" key="7">
    <source>
        <dbReference type="Proteomes" id="UP000886889"/>
    </source>
</evidence>
<feature type="repeat" description="Cell wall-binding" evidence="3">
    <location>
        <begin position="183"/>
        <end position="202"/>
    </location>
</feature>
<accession>A0A9D1T8W1</accession>
<evidence type="ECO:0000256" key="4">
    <source>
        <dbReference type="SAM" id="SignalP"/>
    </source>
</evidence>
<keyword evidence="4" id="KW-0732">Signal</keyword>
<evidence type="ECO:0000256" key="3">
    <source>
        <dbReference type="PROSITE-ProRule" id="PRU00591"/>
    </source>
</evidence>
<proteinExistence type="predicted"/>
<comment type="caution">
    <text evidence="6">The sequence shown here is derived from an EMBL/GenBank/DDBJ whole genome shotgun (WGS) entry which is preliminary data.</text>
</comment>
<dbReference type="Pfam" id="PF01832">
    <property type="entry name" value="Glucosaminidase"/>
    <property type="match status" value="1"/>
</dbReference>
<name>A0A9D1T8W1_9FIRM</name>
<dbReference type="AlphaFoldDB" id="A0A9D1T8W1"/>
<dbReference type="Gene3D" id="2.10.270.10">
    <property type="entry name" value="Cholin Binding"/>
    <property type="match status" value="3"/>
</dbReference>
<dbReference type="SUPFAM" id="SSF69360">
    <property type="entry name" value="Cell wall binding repeat"/>
    <property type="match status" value="1"/>
</dbReference>
<dbReference type="Pfam" id="PF01473">
    <property type="entry name" value="Choline_bind_1"/>
    <property type="match status" value="3"/>
</dbReference>
<keyword evidence="2" id="KW-0378">Hydrolase</keyword>
<dbReference type="PANTHER" id="PTHR33308:SF9">
    <property type="entry name" value="PEPTIDOGLYCAN HYDROLASE FLGJ"/>
    <property type="match status" value="1"/>
</dbReference>
<protein>
    <submittedName>
        <fullName evidence="6">Glucosaminidase domain-containing protein</fullName>
    </submittedName>
</protein>
<dbReference type="PROSITE" id="PS51170">
    <property type="entry name" value="CW"/>
    <property type="match status" value="4"/>
</dbReference>
<feature type="repeat" description="Cell wall-binding" evidence="3">
    <location>
        <begin position="137"/>
        <end position="156"/>
    </location>
</feature>
<feature type="chain" id="PRO_5039719656" evidence="4">
    <location>
        <begin position="31"/>
        <end position="396"/>
    </location>
</feature>
<dbReference type="InterPro" id="IPR051056">
    <property type="entry name" value="Glycosyl_Hydrolase_73"/>
</dbReference>
<sequence length="396" mass="44816">MKHVLCPKRLWRLLPLLCLAFLLAAGPAFSQRAEATGSKTSSSAGKWVVKKGKTRYRYANKTYAKKGFRKINGHWYYFDQNGYVKTGWFSVGKSRYYGNKSSAKGKTGRLYTGWHTIKGKTYYFSTKSGKGKRGKMLTGWQTIDKGTYYLGKDGAVCTGWKKIGGNYFYFLKSSKKGTKGRMATGWKTINGKKYYLRTSGKKGVKGARYTSEWVTIKGERYYFNKDGSLNRDAMTEKQFIQTIGKLASRDMKKSGILASVTTAQAILESGYGTSSLAMEAHNLFGMKASLSGNTWKSSWDGKTFKKTTKEYLNNKWYTITDTFRSYSSFAESLADHSAYLSYAKNGNKLRYKGVVGNKNYRKTIKLIKKGGYATDPQYVSKLCSIIKRYNLTQFDK</sequence>
<dbReference type="Gene3D" id="4.10.80.30">
    <property type="entry name" value="DNA polymerase, domain 6"/>
    <property type="match status" value="1"/>
</dbReference>
<evidence type="ECO:0000259" key="5">
    <source>
        <dbReference type="SMART" id="SM00047"/>
    </source>
</evidence>
<dbReference type="InterPro" id="IPR018337">
    <property type="entry name" value="Cell_wall/Cho-bd_repeat"/>
</dbReference>
<dbReference type="Gene3D" id="1.10.530.10">
    <property type="match status" value="1"/>
</dbReference>
<feature type="repeat" description="Cell wall-binding" evidence="3">
    <location>
        <begin position="210"/>
        <end position="229"/>
    </location>
</feature>
<dbReference type="Pfam" id="PF19127">
    <property type="entry name" value="Choline_bind_3"/>
    <property type="match status" value="2"/>
</dbReference>
<evidence type="ECO:0000313" key="6">
    <source>
        <dbReference type="EMBL" id="HIV23785.1"/>
    </source>
</evidence>
<gene>
    <name evidence="6" type="ORF">IAC80_07565</name>
</gene>
<dbReference type="EMBL" id="DVOS01000061">
    <property type="protein sequence ID" value="HIV23785.1"/>
    <property type="molecule type" value="Genomic_DNA"/>
</dbReference>
<dbReference type="PANTHER" id="PTHR33308">
    <property type="entry name" value="PEPTIDOGLYCAN HYDROLASE FLGJ"/>
    <property type="match status" value="1"/>
</dbReference>
<dbReference type="GO" id="GO:0004040">
    <property type="term" value="F:amidase activity"/>
    <property type="evidence" value="ECO:0007669"/>
    <property type="project" value="InterPro"/>
</dbReference>
<dbReference type="SMART" id="SM00047">
    <property type="entry name" value="LYZ2"/>
    <property type="match status" value="1"/>
</dbReference>
<evidence type="ECO:0000256" key="2">
    <source>
        <dbReference type="ARBA" id="ARBA00022801"/>
    </source>
</evidence>
<dbReference type="InterPro" id="IPR002901">
    <property type="entry name" value="MGlyc_endo_b_GlcNAc-like_dom"/>
</dbReference>
<feature type="repeat" description="Cell wall-binding" evidence="3">
    <location>
        <begin position="65"/>
        <end position="84"/>
    </location>
</feature>
<dbReference type="Proteomes" id="UP000886889">
    <property type="component" value="Unassembled WGS sequence"/>
</dbReference>